<dbReference type="SMART" id="SM00382">
    <property type="entry name" value="AAA"/>
    <property type="match status" value="1"/>
</dbReference>
<dbReference type="Pfam" id="PF00005">
    <property type="entry name" value="ABC_tran"/>
    <property type="match status" value="1"/>
</dbReference>
<evidence type="ECO:0000256" key="1">
    <source>
        <dbReference type="ARBA" id="ARBA00005417"/>
    </source>
</evidence>
<sequence>MMEPIIKVSNLKKYFNEIKAVNDINFQVERGQLYGFLGVNGAGKSTTINILCTLLNKTEGEVYLCGYELGKENEKIRNKIGVVFQDNSLDNRLTIKENLMIRASLYYKDSKIIRKNLNFVCDILGIGDLLGRQFRKLSGGQKRRCEIARALMNRPEILFLDEPTTGLDPQTRQNVWDSIEILRKEKEMTVFLTTHYMEEAAKAQYIAIMEAGGLVAQGTPYELKQRYAHDLIRVYPKDRENILHLLKEKECIFEERSNHIRVNIKDTLYGLEVLNSLKDYLGACEIVQGTIDDVFLNITGKSL</sequence>
<dbReference type="Gene3D" id="3.40.50.300">
    <property type="entry name" value="P-loop containing nucleotide triphosphate hydrolases"/>
    <property type="match status" value="1"/>
</dbReference>
<organism evidence="6 7">
    <name type="scientific">Anaerocolumna sedimenticola</name>
    <dbReference type="NCBI Taxonomy" id="2696063"/>
    <lineage>
        <taxon>Bacteria</taxon>
        <taxon>Bacillati</taxon>
        <taxon>Bacillota</taxon>
        <taxon>Clostridia</taxon>
        <taxon>Lachnospirales</taxon>
        <taxon>Lachnospiraceae</taxon>
        <taxon>Anaerocolumna</taxon>
    </lineage>
</organism>
<dbReference type="InterPro" id="IPR003439">
    <property type="entry name" value="ABC_transporter-like_ATP-bd"/>
</dbReference>
<dbReference type="PROSITE" id="PS50893">
    <property type="entry name" value="ABC_TRANSPORTER_2"/>
    <property type="match status" value="1"/>
</dbReference>
<accession>A0A6P1TTV0</accession>
<comment type="similarity">
    <text evidence="1">Belongs to the ABC transporter superfamily.</text>
</comment>
<evidence type="ECO:0000256" key="3">
    <source>
        <dbReference type="ARBA" id="ARBA00022741"/>
    </source>
</evidence>
<keyword evidence="7" id="KW-1185">Reference proteome</keyword>
<dbReference type="GO" id="GO:0016887">
    <property type="term" value="F:ATP hydrolysis activity"/>
    <property type="evidence" value="ECO:0007669"/>
    <property type="project" value="InterPro"/>
</dbReference>
<evidence type="ECO:0000256" key="2">
    <source>
        <dbReference type="ARBA" id="ARBA00022448"/>
    </source>
</evidence>
<protein>
    <submittedName>
        <fullName evidence="6">ATP-binding cassette domain-containing protein</fullName>
    </submittedName>
</protein>
<dbReference type="AlphaFoldDB" id="A0A6P1TTV0"/>
<dbReference type="Proteomes" id="UP000464314">
    <property type="component" value="Chromosome"/>
</dbReference>
<dbReference type="PANTHER" id="PTHR42711">
    <property type="entry name" value="ABC TRANSPORTER ATP-BINDING PROTEIN"/>
    <property type="match status" value="1"/>
</dbReference>
<evidence type="ECO:0000313" key="7">
    <source>
        <dbReference type="Proteomes" id="UP000464314"/>
    </source>
</evidence>
<evidence type="ECO:0000256" key="4">
    <source>
        <dbReference type="ARBA" id="ARBA00022840"/>
    </source>
</evidence>
<dbReference type="KEGG" id="anr:Ana3638_04815"/>
<proteinExistence type="inferred from homology"/>
<dbReference type="InterPro" id="IPR050763">
    <property type="entry name" value="ABC_transporter_ATP-binding"/>
</dbReference>
<reference evidence="6 7" key="1">
    <citation type="submission" date="2020-01" db="EMBL/GenBank/DDBJ databases">
        <title>Genome analysis of Anaerocolumna sp. CBA3638.</title>
        <authorList>
            <person name="Kim J."/>
            <person name="Roh S.W."/>
        </authorList>
    </citation>
    <scope>NUCLEOTIDE SEQUENCE [LARGE SCALE GENOMIC DNA]</scope>
    <source>
        <strain evidence="6 7">CBA3638</strain>
    </source>
</reference>
<keyword evidence="3" id="KW-0547">Nucleotide-binding</keyword>
<dbReference type="InterPro" id="IPR027417">
    <property type="entry name" value="P-loop_NTPase"/>
</dbReference>
<dbReference type="PANTHER" id="PTHR42711:SF5">
    <property type="entry name" value="ABC TRANSPORTER ATP-BINDING PROTEIN NATA"/>
    <property type="match status" value="1"/>
</dbReference>
<keyword evidence="4 6" id="KW-0067">ATP-binding</keyword>
<dbReference type="InterPro" id="IPR003593">
    <property type="entry name" value="AAA+_ATPase"/>
</dbReference>
<keyword evidence="2" id="KW-0813">Transport</keyword>
<name>A0A6P1TTV0_9FIRM</name>
<feature type="domain" description="ABC transporter" evidence="5">
    <location>
        <begin position="6"/>
        <end position="236"/>
    </location>
</feature>
<dbReference type="EMBL" id="CP048000">
    <property type="protein sequence ID" value="QHQ63639.1"/>
    <property type="molecule type" value="Genomic_DNA"/>
</dbReference>
<evidence type="ECO:0000313" key="6">
    <source>
        <dbReference type="EMBL" id="QHQ63639.1"/>
    </source>
</evidence>
<gene>
    <name evidence="6" type="ORF">Ana3638_04815</name>
</gene>
<dbReference type="GO" id="GO:0005524">
    <property type="term" value="F:ATP binding"/>
    <property type="evidence" value="ECO:0007669"/>
    <property type="project" value="UniProtKB-KW"/>
</dbReference>
<evidence type="ECO:0000259" key="5">
    <source>
        <dbReference type="PROSITE" id="PS50893"/>
    </source>
</evidence>
<dbReference type="SUPFAM" id="SSF52540">
    <property type="entry name" value="P-loop containing nucleoside triphosphate hydrolases"/>
    <property type="match status" value="1"/>
</dbReference>